<gene>
    <name evidence="3" type="ORF">MOP44_23745</name>
</gene>
<dbReference type="GO" id="GO:0052689">
    <property type="term" value="F:carboxylic ester hydrolase activity"/>
    <property type="evidence" value="ECO:0007669"/>
    <property type="project" value="InterPro"/>
</dbReference>
<dbReference type="KEGG" id="orp:MOP44_23745"/>
<evidence type="ECO:0000313" key="3">
    <source>
        <dbReference type="EMBL" id="UWZ83568.1"/>
    </source>
</evidence>
<dbReference type="InterPro" id="IPR037461">
    <property type="entry name" value="CtCE2-like_dom"/>
</dbReference>
<name>A0A9J7BLC8_9BACT</name>
<dbReference type="Gene3D" id="2.60.120.260">
    <property type="entry name" value="Galactose-binding domain-like"/>
    <property type="match status" value="1"/>
</dbReference>
<accession>A0A9J7BLC8</accession>
<dbReference type="SUPFAM" id="SSF52266">
    <property type="entry name" value="SGNH hydrolase"/>
    <property type="match status" value="1"/>
</dbReference>
<dbReference type="PANTHER" id="PTHR37834:SF2">
    <property type="entry name" value="ESTERASE, SGNH HYDROLASE-TYPE"/>
    <property type="match status" value="1"/>
</dbReference>
<evidence type="ECO:0000259" key="2">
    <source>
        <dbReference type="Pfam" id="PF17996"/>
    </source>
</evidence>
<dbReference type="EMBL" id="CP093313">
    <property type="protein sequence ID" value="UWZ83568.1"/>
    <property type="molecule type" value="Genomic_DNA"/>
</dbReference>
<dbReference type="CDD" id="cd01831">
    <property type="entry name" value="Endoglucanase_E_like"/>
    <property type="match status" value="1"/>
</dbReference>
<dbReference type="AlphaFoldDB" id="A0A9J7BLC8"/>
<feature type="chain" id="PRO_5039924675" evidence="1">
    <location>
        <begin position="23"/>
        <end position="368"/>
    </location>
</feature>
<dbReference type="Pfam" id="PF17996">
    <property type="entry name" value="CE2_N"/>
    <property type="match status" value="1"/>
</dbReference>
<organism evidence="3 4">
    <name type="scientific">Occallatibacter riparius</name>
    <dbReference type="NCBI Taxonomy" id="1002689"/>
    <lineage>
        <taxon>Bacteria</taxon>
        <taxon>Pseudomonadati</taxon>
        <taxon>Acidobacteriota</taxon>
        <taxon>Terriglobia</taxon>
        <taxon>Terriglobales</taxon>
        <taxon>Acidobacteriaceae</taxon>
        <taxon>Occallatibacter</taxon>
    </lineage>
</organism>
<protein>
    <submittedName>
        <fullName evidence="3">GDSL-type esterase/lipase family protein</fullName>
    </submittedName>
</protein>
<dbReference type="Gene3D" id="3.40.50.1110">
    <property type="entry name" value="SGNH hydrolase"/>
    <property type="match status" value="1"/>
</dbReference>
<dbReference type="Proteomes" id="UP001059380">
    <property type="component" value="Chromosome"/>
</dbReference>
<dbReference type="PANTHER" id="PTHR37834">
    <property type="entry name" value="GDSL-LIKE LIPASE/ACYLHYDROLASE DOMAIN PROTEIN (AFU_ORTHOLOGUE AFUA_2G00620)"/>
    <property type="match status" value="1"/>
</dbReference>
<evidence type="ECO:0000313" key="4">
    <source>
        <dbReference type="Proteomes" id="UP001059380"/>
    </source>
</evidence>
<reference evidence="3" key="1">
    <citation type="submission" date="2021-04" db="EMBL/GenBank/DDBJ databases">
        <title>Phylogenetic analysis of Acidobacteriaceae.</title>
        <authorList>
            <person name="Qiu L."/>
            <person name="Zhang Q."/>
        </authorList>
    </citation>
    <scope>NUCLEOTIDE SEQUENCE</scope>
    <source>
        <strain evidence="3">DSM 25168</strain>
    </source>
</reference>
<keyword evidence="1" id="KW-0732">Signal</keyword>
<sequence length="368" mass="40373">MLLRRIGLSLALLLAPCLYTNAQTPEGQLAAPQVPINDPHLRLIGRTDDRDPAHPHLAYPATGVEFRFKGTGAALQLTADTPNTALTIVVDHKAPMLAILKSGANTVTLGENLDDFPHTVEIYKRTETWQGMLTLDGITLSPGATLLDLPPLPQRKLMFVGDSVTCGVGIDNNAQCTHDPALPDINAYESYGMLLGRRLDAETQLVCFGGRGLVRDYRGLALADNVVNIPDFLTLAIPVDKPEGRVPWDAARFQPDAIFMSIGTNDMNLEKKKPLDETAWVAAYVDFLHKVRGLYPHSLIFVTEGSIVTDPLLARMVQRAAGQSLDSRVIYAPSQHYPGLPCNGHPTGIQHRHMADDFEPIIRRTLNW</sequence>
<feature type="domain" description="Carbohydrate esterase 2 N-terminal" evidence="2">
    <location>
        <begin position="44"/>
        <end position="150"/>
    </location>
</feature>
<dbReference type="RefSeq" id="WP_260792903.1">
    <property type="nucleotide sequence ID" value="NZ_CP093313.1"/>
</dbReference>
<keyword evidence="4" id="KW-1185">Reference proteome</keyword>
<proteinExistence type="predicted"/>
<evidence type="ECO:0000256" key="1">
    <source>
        <dbReference type="SAM" id="SignalP"/>
    </source>
</evidence>
<dbReference type="InterPro" id="IPR040794">
    <property type="entry name" value="CE2_N"/>
</dbReference>
<feature type="signal peptide" evidence="1">
    <location>
        <begin position="1"/>
        <end position="22"/>
    </location>
</feature>
<dbReference type="InterPro" id="IPR052762">
    <property type="entry name" value="PCW_deacetylase/CE"/>
</dbReference>
<dbReference type="InterPro" id="IPR036514">
    <property type="entry name" value="SGNH_hydro_sf"/>
</dbReference>